<gene>
    <name evidence="1" type="ORF">AUR65_010790</name>
</gene>
<protein>
    <submittedName>
        <fullName evidence="1">Uncharacterized protein</fullName>
    </submittedName>
</protein>
<dbReference type="OrthoDB" id="282610at2157"/>
<evidence type="ECO:0000313" key="2">
    <source>
        <dbReference type="Proteomes" id="UP000053621"/>
    </source>
</evidence>
<accession>A0A2P4NRU1</accession>
<dbReference type="RefSeq" id="WP_058566896.1">
    <property type="nucleotide sequence ID" value="NZ_LOPW02000010.1"/>
</dbReference>
<sequence>MELSPRTAVVVALVLVVAAVSGGLLALDFEAASYETTASATAASGGSNVDSLPPITDGVLVVDAPEAVRDDLTAALVESFAERGVTLEPTDAREGDAEGPVVVVVVDEWDSRWNPIAPSGSVAWRAAFDAGGHARHIDAALSVDPLVFESTDGPDLAGSVEASVESAGTGVVSRPAYRDHLVGVVADATAEQVVGQFPDA</sequence>
<reference evidence="1" key="1">
    <citation type="submission" date="2017-08" db="EMBL/GenBank/DDBJ databases">
        <title>Haloferax marisrubri sp. nov., isolated from the Discovery deep brine-seawater interface in the Red Sea.</title>
        <authorList>
            <person name="Zhang G."/>
            <person name="Stingl U."/>
        </authorList>
    </citation>
    <scope>NUCLEOTIDE SEQUENCE [LARGE SCALE GENOMIC DNA]</scope>
    <source>
        <strain evidence="1">SB3</strain>
    </source>
</reference>
<keyword evidence="2" id="KW-1185">Reference proteome</keyword>
<dbReference type="AlphaFoldDB" id="A0A2P4NRU1"/>
<name>A0A2P4NRU1_9EURY</name>
<organism evidence="1 2">
    <name type="scientific">Haloferax marisrubri</name>
    <dbReference type="NCBI Taxonomy" id="1544719"/>
    <lineage>
        <taxon>Archaea</taxon>
        <taxon>Methanobacteriati</taxon>
        <taxon>Methanobacteriota</taxon>
        <taxon>Stenosarchaea group</taxon>
        <taxon>Halobacteria</taxon>
        <taxon>Halobacteriales</taxon>
        <taxon>Haloferacaceae</taxon>
        <taxon>Haloferax</taxon>
    </lineage>
</organism>
<comment type="caution">
    <text evidence="1">The sequence shown here is derived from an EMBL/GenBank/DDBJ whole genome shotgun (WGS) entry which is preliminary data.</text>
</comment>
<proteinExistence type="predicted"/>
<dbReference type="Proteomes" id="UP000053621">
    <property type="component" value="Unassembled WGS sequence"/>
</dbReference>
<evidence type="ECO:0000313" key="1">
    <source>
        <dbReference type="EMBL" id="POG55861.1"/>
    </source>
</evidence>
<dbReference type="EMBL" id="LOPW02000010">
    <property type="protein sequence ID" value="POG55861.1"/>
    <property type="molecule type" value="Genomic_DNA"/>
</dbReference>